<dbReference type="InterPro" id="IPR008454">
    <property type="entry name" value="Collagen-bd_Cna-like_B-typ_dom"/>
</dbReference>
<accession>A0AAF0RSF1</accession>
<organism evidence="2 3">
    <name type="scientific">Phage Phass-1</name>
    <dbReference type="NCBI Taxonomy" id="3043662"/>
    <lineage>
        <taxon>Viruses</taxon>
        <taxon>Duplodnaviria</taxon>
        <taxon>Heunggongvirae</taxon>
        <taxon>Uroviricota</taxon>
        <taxon>Caudoviricetes</taxon>
        <taxon>Caudoviricetes code 15 clade</taxon>
    </lineage>
</organism>
<dbReference type="EMBL" id="OQ749652">
    <property type="protein sequence ID" value="WIC39654.1"/>
    <property type="molecule type" value="Genomic_DNA"/>
</dbReference>
<sequence>MERYTATYEDRHEQTGGGWYPSYTDTTTITMTFNPPPEPEKVNVNAEVVFYGDEYDALGMRPIYAIVHLMRNGVLYDTVRIGNGWEWNWIWQNLDPQYTWTVEADDVKGYDKLITHEGNQWRVTYGFTYVPPAPPDPAPGNHPTKEDLDLMYSVLYDDISAENAQDVIHVLNYGTHVEGDG</sequence>
<name>A0AAF0RSF1_9CAUD</name>
<evidence type="ECO:0000259" key="1">
    <source>
        <dbReference type="Pfam" id="PF05738"/>
    </source>
</evidence>
<feature type="domain" description="CNA-B" evidence="1">
    <location>
        <begin position="53"/>
        <end position="118"/>
    </location>
</feature>
<dbReference type="Proteomes" id="UP001237988">
    <property type="component" value="Segment"/>
</dbReference>
<dbReference type="Gene3D" id="2.60.40.1140">
    <property type="entry name" value="Collagen-binding surface protein Cna, B-type domain"/>
    <property type="match status" value="1"/>
</dbReference>
<protein>
    <recommendedName>
        <fullName evidence="1">CNA-B domain-containing protein</fullName>
    </recommendedName>
</protein>
<dbReference type="Pfam" id="PF05738">
    <property type="entry name" value="Cna_B"/>
    <property type="match status" value="1"/>
</dbReference>
<dbReference type="SUPFAM" id="SSF49478">
    <property type="entry name" value="Cna protein B-type domain"/>
    <property type="match status" value="1"/>
</dbReference>
<reference evidence="2" key="1">
    <citation type="submission" date="2023-04" db="EMBL/GenBank/DDBJ databases">
        <title>Bacteriophage Phass-1 Discovered in the Human Gut Virome - the Founding Member of the Proposed New Family Phassviridae.</title>
        <authorList>
            <person name="Tikunov A.Y."/>
            <person name="Morozova V.V."/>
            <person name="Chechushkov A.V."/>
            <person name="Tikunova N.V."/>
        </authorList>
    </citation>
    <scope>NUCLEOTIDE SEQUENCE</scope>
</reference>
<evidence type="ECO:0000313" key="2">
    <source>
        <dbReference type="EMBL" id="WIC39654.1"/>
    </source>
</evidence>
<proteinExistence type="predicted"/>
<evidence type="ECO:0000313" key="3">
    <source>
        <dbReference type="Proteomes" id="UP001237988"/>
    </source>
</evidence>